<sequence>MAKGRWMSDAEVQQIVQMRRGGVPVTTIAKHVGRSANYIYRTLKKFNTQQQQLQQEANVTTTGISATPETATTATATARPVAAPLQQPRQLQPNAALLCAVESMEVSPYEPIPMPKSVRNSDPRPIPGSVSASVGFTTEPPASVHSDDPPDLWLLSETDSSTAKSMTESAELDTLDRTQVQPPKKQKTQERITPSPSAPTSSALAVVNQPQRSEVSTLSQQSDTAGLEELLKRVQVEIRRLEKSRQADVYDAQVLQLLVKFHAEMLLVQLQKTQFNAATRRGEADMETSQLVRERLMKEIALLNVQADRERIELEHEQIKHKATTLLCRKRLLDAHASPTDVDHLFPRQ</sequence>
<accession>A0A9W6YFM5</accession>
<keyword evidence="4" id="KW-1185">Reference proteome</keyword>
<feature type="compositionally biased region" description="Polar residues" evidence="2">
    <location>
        <begin position="208"/>
        <end position="223"/>
    </location>
</feature>
<feature type="coiled-coil region" evidence="1">
    <location>
        <begin position="293"/>
        <end position="322"/>
    </location>
</feature>
<organism evidence="3 4">
    <name type="scientific">Phytophthora fragariaefolia</name>
    <dbReference type="NCBI Taxonomy" id="1490495"/>
    <lineage>
        <taxon>Eukaryota</taxon>
        <taxon>Sar</taxon>
        <taxon>Stramenopiles</taxon>
        <taxon>Oomycota</taxon>
        <taxon>Peronosporomycetes</taxon>
        <taxon>Peronosporales</taxon>
        <taxon>Peronosporaceae</taxon>
        <taxon>Phytophthora</taxon>
    </lineage>
</organism>
<dbReference type="Pfam" id="PF13384">
    <property type="entry name" value="HTH_23"/>
    <property type="match status" value="1"/>
</dbReference>
<reference evidence="3" key="1">
    <citation type="submission" date="2023-04" db="EMBL/GenBank/DDBJ databases">
        <title>Phytophthora fragariaefolia NBRC 109709.</title>
        <authorList>
            <person name="Ichikawa N."/>
            <person name="Sato H."/>
            <person name="Tonouchi N."/>
        </authorList>
    </citation>
    <scope>NUCLEOTIDE SEQUENCE</scope>
    <source>
        <strain evidence="3">NBRC 109709</strain>
    </source>
</reference>
<name>A0A9W6YFM5_9STRA</name>
<evidence type="ECO:0000256" key="1">
    <source>
        <dbReference type="SAM" id="Coils"/>
    </source>
</evidence>
<evidence type="ECO:0000313" key="3">
    <source>
        <dbReference type="EMBL" id="GMF61642.1"/>
    </source>
</evidence>
<evidence type="ECO:0000313" key="4">
    <source>
        <dbReference type="Proteomes" id="UP001165121"/>
    </source>
</evidence>
<proteinExistence type="predicted"/>
<protein>
    <submittedName>
        <fullName evidence="3">Unnamed protein product</fullName>
    </submittedName>
</protein>
<feature type="region of interest" description="Disordered" evidence="2">
    <location>
        <begin position="112"/>
        <end position="223"/>
    </location>
</feature>
<comment type="caution">
    <text evidence="3">The sequence shown here is derived from an EMBL/GenBank/DDBJ whole genome shotgun (WGS) entry which is preliminary data.</text>
</comment>
<dbReference type="EMBL" id="BSXT01006000">
    <property type="protein sequence ID" value="GMF61642.1"/>
    <property type="molecule type" value="Genomic_DNA"/>
</dbReference>
<evidence type="ECO:0000256" key="2">
    <source>
        <dbReference type="SAM" id="MobiDB-lite"/>
    </source>
</evidence>
<feature type="compositionally biased region" description="Polar residues" evidence="2">
    <location>
        <begin position="157"/>
        <end position="168"/>
    </location>
</feature>
<feature type="compositionally biased region" description="Low complexity" evidence="2">
    <location>
        <begin position="193"/>
        <end position="203"/>
    </location>
</feature>
<keyword evidence="1" id="KW-0175">Coiled coil</keyword>
<dbReference type="OrthoDB" id="128491at2759"/>
<dbReference type="Proteomes" id="UP001165121">
    <property type="component" value="Unassembled WGS sequence"/>
</dbReference>
<dbReference type="Gene3D" id="1.10.10.60">
    <property type="entry name" value="Homeodomain-like"/>
    <property type="match status" value="1"/>
</dbReference>
<gene>
    <name evidence="3" type="ORF">Pfra01_002680700</name>
</gene>
<dbReference type="AlphaFoldDB" id="A0A9W6YFM5"/>